<dbReference type="InterPro" id="IPR000182">
    <property type="entry name" value="GNAT_dom"/>
</dbReference>
<dbReference type="AlphaFoldDB" id="D3BA74"/>
<organism evidence="2 3">
    <name type="scientific">Heterostelium pallidum (strain ATCC 26659 / Pp 5 / PN500)</name>
    <name type="common">Cellular slime mold</name>
    <name type="synonym">Polysphondylium pallidum</name>
    <dbReference type="NCBI Taxonomy" id="670386"/>
    <lineage>
        <taxon>Eukaryota</taxon>
        <taxon>Amoebozoa</taxon>
        <taxon>Evosea</taxon>
        <taxon>Eumycetozoa</taxon>
        <taxon>Dictyostelia</taxon>
        <taxon>Acytosteliales</taxon>
        <taxon>Acytosteliaceae</taxon>
        <taxon>Heterostelium</taxon>
    </lineage>
</organism>
<feature type="domain" description="N-acetyltransferase" evidence="1">
    <location>
        <begin position="25"/>
        <end position="169"/>
    </location>
</feature>
<keyword evidence="3" id="KW-1185">Reference proteome</keyword>
<evidence type="ECO:0000259" key="1">
    <source>
        <dbReference type="PROSITE" id="PS51186"/>
    </source>
</evidence>
<gene>
    <name evidence="2" type="ORF">PPL_05449</name>
</gene>
<dbReference type="Proteomes" id="UP000001396">
    <property type="component" value="Unassembled WGS sequence"/>
</dbReference>
<dbReference type="OMA" id="ILEVITM"/>
<dbReference type="GeneID" id="31360934"/>
<protein>
    <submittedName>
        <fullName evidence="2">GCN5-related N-acetyltransferase</fullName>
    </submittedName>
</protein>
<dbReference type="InterPro" id="IPR016181">
    <property type="entry name" value="Acyl_CoA_acyltransferase"/>
</dbReference>
<dbReference type="GO" id="GO:0016747">
    <property type="term" value="F:acyltransferase activity, transferring groups other than amino-acyl groups"/>
    <property type="evidence" value="ECO:0007669"/>
    <property type="project" value="InterPro"/>
</dbReference>
<dbReference type="FunCoup" id="D3BA74">
    <property type="interactions" value="135"/>
</dbReference>
<accession>D3BA74</accession>
<reference evidence="2 3" key="1">
    <citation type="journal article" date="2011" name="Genome Res.">
        <title>Phylogeny-wide analysis of social amoeba genomes highlights ancient origins for complex intercellular communication.</title>
        <authorList>
            <person name="Heidel A.J."/>
            <person name="Lawal H.M."/>
            <person name="Felder M."/>
            <person name="Schilde C."/>
            <person name="Helps N.R."/>
            <person name="Tunggal B."/>
            <person name="Rivero F."/>
            <person name="John U."/>
            <person name="Schleicher M."/>
            <person name="Eichinger L."/>
            <person name="Platzer M."/>
            <person name="Noegel A.A."/>
            <person name="Schaap P."/>
            <person name="Gloeckner G."/>
        </authorList>
    </citation>
    <scope>NUCLEOTIDE SEQUENCE [LARGE SCALE GENOMIC DNA]</scope>
    <source>
        <strain evidence="3">ATCC 26659 / Pp 5 / PN500</strain>
    </source>
</reference>
<dbReference type="RefSeq" id="XP_020433579.1">
    <property type="nucleotide sequence ID" value="XM_020576330.1"/>
</dbReference>
<dbReference type="SUPFAM" id="SSF55729">
    <property type="entry name" value="Acyl-CoA N-acyltransferases (Nat)"/>
    <property type="match status" value="1"/>
</dbReference>
<name>D3BA74_HETP5</name>
<evidence type="ECO:0000313" key="2">
    <source>
        <dbReference type="EMBL" id="EFA81461.1"/>
    </source>
</evidence>
<proteinExistence type="predicted"/>
<keyword evidence="2" id="KW-0808">Transferase</keyword>
<dbReference type="Gene3D" id="3.40.630.30">
    <property type="match status" value="1"/>
</dbReference>
<comment type="caution">
    <text evidence="2">The sequence shown here is derived from an EMBL/GenBank/DDBJ whole genome shotgun (WGS) entry which is preliminary data.</text>
</comment>
<dbReference type="Pfam" id="PF00583">
    <property type="entry name" value="Acetyltransf_1"/>
    <property type="match status" value="1"/>
</dbReference>
<dbReference type="EMBL" id="ADBJ01000025">
    <property type="protein sequence ID" value="EFA81461.1"/>
    <property type="molecule type" value="Genomic_DNA"/>
</dbReference>
<sequence length="304" mass="35013">MISVESKKNCVFKTLENNSADSIVVCLKKAFIDYFVSFQALETQYFENRWRVGMIDYKASIGSFDVETNELVGIVLWCIDSNKNGQRVAFNIATGVQPEYRRGGLTNRMIDFSVKLLKAEPYRLDKLILEVITMNDRAIKCYEKSGFKIDRTLMVFAGSIASSEQHQEDQVVSNRNKVLVLKGKDIPIDRLSPKPICETPWEYQPKCLITDPDNLECWSLVDDDRDSGEPGRTYLLMYKTRNLIGYAHFESVEKGIELMKQLSLQFPNIMALLPDEEETIISVYKHFNLNNKLNEYEMSRPIDV</sequence>
<dbReference type="InParanoid" id="D3BA74"/>
<dbReference type="PROSITE" id="PS51186">
    <property type="entry name" value="GNAT"/>
    <property type="match status" value="1"/>
</dbReference>
<evidence type="ECO:0000313" key="3">
    <source>
        <dbReference type="Proteomes" id="UP000001396"/>
    </source>
</evidence>